<sequence length="201" mass="22563">MIEWIFYFLGIVFLVMLLKSLILKPILFKEKWQSGVMYGLPTIICFLIFFMLIYSDYNSEQVFIKNKQNDYSTTAWQPPRVSGSETAVQPGSANYISIPVPQSKNLQNGLISLQNDLNALQKSMGMAQSSTTTAQTTNVNSKQQAYTDANGRPAIIGDPIKKTYIIPGSANYNTKLKNTDNDNVYFRTEEEAETAGFKIGQ</sequence>
<keyword evidence="1" id="KW-0472">Membrane</keyword>
<dbReference type="Proteomes" id="UP001519307">
    <property type="component" value="Unassembled WGS sequence"/>
</dbReference>
<keyword evidence="1" id="KW-1133">Transmembrane helix</keyword>
<organism evidence="2 3">
    <name type="scientific">Clostridium algifaecis</name>
    <dbReference type="NCBI Taxonomy" id="1472040"/>
    <lineage>
        <taxon>Bacteria</taxon>
        <taxon>Bacillati</taxon>
        <taxon>Bacillota</taxon>
        <taxon>Clostridia</taxon>
        <taxon>Eubacteriales</taxon>
        <taxon>Clostridiaceae</taxon>
        <taxon>Clostridium</taxon>
    </lineage>
</organism>
<keyword evidence="3" id="KW-1185">Reference proteome</keyword>
<reference evidence="2 3" key="1">
    <citation type="submission" date="2021-03" db="EMBL/GenBank/DDBJ databases">
        <title>Genomic Encyclopedia of Type Strains, Phase IV (KMG-IV): sequencing the most valuable type-strain genomes for metagenomic binning, comparative biology and taxonomic classification.</title>
        <authorList>
            <person name="Goeker M."/>
        </authorList>
    </citation>
    <scope>NUCLEOTIDE SEQUENCE [LARGE SCALE GENOMIC DNA]</scope>
    <source>
        <strain evidence="2 3">DSM 28783</strain>
    </source>
</reference>
<evidence type="ECO:0000313" key="3">
    <source>
        <dbReference type="Proteomes" id="UP001519307"/>
    </source>
</evidence>
<dbReference type="RefSeq" id="WP_209702014.1">
    <property type="nucleotide sequence ID" value="NZ_JAGGLM010000007.1"/>
</dbReference>
<keyword evidence="1" id="KW-0812">Transmembrane</keyword>
<comment type="caution">
    <text evidence="2">The sequence shown here is derived from an EMBL/GenBank/DDBJ whole genome shotgun (WGS) entry which is preliminary data.</text>
</comment>
<evidence type="ECO:0000313" key="2">
    <source>
        <dbReference type="EMBL" id="MBP2032858.1"/>
    </source>
</evidence>
<dbReference type="EMBL" id="JAGGLM010000007">
    <property type="protein sequence ID" value="MBP2032858.1"/>
    <property type="molecule type" value="Genomic_DNA"/>
</dbReference>
<protein>
    <submittedName>
        <fullName evidence="2">Uncharacterized protein</fullName>
    </submittedName>
</protein>
<name>A0ABS4KS48_9CLOT</name>
<gene>
    <name evidence="2" type="ORF">J2Z42_001532</name>
</gene>
<accession>A0ABS4KS48</accession>
<evidence type="ECO:0000256" key="1">
    <source>
        <dbReference type="SAM" id="Phobius"/>
    </source>
</evidence>
<proteinExistence type="predicted"/>
<feature type="transmembrane region" description="Helical" evidence="1">
    <location>
        <begin position="6"/>
        <end position="23"/>
    </location>
</feature>
<feature type="transmembrane region" description="Helical" evidence="1">
    <location>
        <begin position="35"/>
        <end position="54"/>
    </location>
</feature>